<name>A0A8T1QQZ6_CARIL</name>
<dbReference type="Proteomes" id="UP000811609">
    <property type="component" value="Chromosome 4"/>
</dbReference>
<dbReference type="AlphaFoldDB" id="A0A8T1QQZ6"/>
<protein>
    <submittedName>
        <fullName evidence="2">Uncharacterized protein</fullName>
    </submittedName>
</protein>
<keyword evidence="4" id="KW-1185">Reference proteome</keyword>
<organism evidence="2 4">
    <name type="scientific">Carya illinoinensis</name>
    <name type="common">Pecan</name>
    <dbReference type="NCBI Taxonomy" id="32201"/>
    <lineage>
        <taxon>Eukaryota</taxon>
        <taxon>Viridiplantae</taxon>
        <taxon>Streptophyta</taxon>
        <taxon>Embryophyta</taxon>
        <taxon>Tracheophyta</taxon>
        <taxon>Spermatophyta</taxon>
        <taxon>Magnoliopsida</taxon>
        <taxon>eudicotyledons</taxon>
        <taxon>Gunneridae</taxon>
        <taxon>Pentapetalae</taxon>
        <taxon>rosids</taxon>
        <taxon>fabids</taxon>
        <taxon>Fagales</taxon>
        <taxon>Juglandaceae</taxon>
        <taxon>Carya</taxon>
    </lineage>
</organism>
<comment type="caution">
    <text evidence="2">The sequence shown here is derived from an EMBL/GenBank/DDBJ whole genome shotgun (WGS) entry which is preliminary data.</text>
</comment>
<dbReference type="Proteomes" id="UP000811246">
    <property type="component" value="Chromosome 4"/>
</dbReference>
<feature type="compositionally biased region" description="Basic and acidic residues" evidence="1">
    <location>
        <begin position="139"/>
        <end position="154"/>
    </location>
</feature>
<dbReference type="EMBL" id="CM031828">
    <property type="protein sequence ID" value="KAG6717150.1"/>
    <property type="molecule type" value="Genomic_DNA"/>
</dbReference>
<reference evidence="2" key="1">
    <citation type="submission" date="2020-12" db="EMBL/GenBank/DDBJ databases">
        <title>WGS assembly of Carya illinoinensis cv. Pawnee.</title>
        <authorList>
            <person name="Platts A."/>
            <person name="Shu S."/>
            <person name="Wright S."/>
            <person name="Barry K."/>
            <person name="Edger P."/>
            <person name="Pires J.C."/>
            <person name="Schmutz J."/>
        </authorList>
    </citation>
    <scope>NUCLEOTIDE SEQUENCE</scope>
    <source>
        <tissue evidence="2">Leaf</tissue>
    </source>
</reference>
<feature type="compositionally biased region" description="Basic and acidic residues" evidence="1">
    <location>
        <begin position="199"/>
        <end position="230"/>
    </location>
</feature>
<dbReference type="EMBL" id="CM031812">
    <property type="protein sequence ID" value="KAG6657340.1"/>
    <property type="molecule type" value="Genomic_DNA"/>
</dbReference>
<evidence type="ECO:0000256" key="1">
    <source>
        <dbReference type="SAM" id="MobiDB-lite"/>
    </source>
</evidence>
<feature type="region of interest" description="Disordered" evidence="1">
    <location>
        <begin position="47"/>
        <end position="154"/>
    </location>
</feature>
<feature type="region of interest" description="Disordered" evidence="1">
    <location>
        <begin position="182"/>
        <end position="230"/>
    </location>
</feature>
<accession>A0A8T1QQZ6</accession>
<feature type="compositionally biased region" description="Basic and acidic residues" evidence="1">
    <location>
        <begin position="53"/>
        <end position="70"/>
    </location>
</feature>
<evidence type="ECO:0000313" key="2">
    <source>
        <dbReference type="EMBL" id="KAG6657340.1"/>
    </source>
</evidence>
<evidence type="ECO:0000313" key="4">
    <source>
        <dbReference type="Proteomes" id="UP000811609"/>
    </source>
</evidence>
<reference evidence="3" key="2">
    <citation type="submission" date="2021-01" db="EMBL/GenBank/DDBJ databases">
        <authorList>
            <person name="Lovell J.T."/>
            <person name="Bentley N."/>
            <person name="Bhattarai G."/>
            <person name="Jenkins J.W."/>
            <person name="Sreedasyam A."/>
            <person name="Alarcon Y."/>
            <person name="Bock C."/>
            <person name="Boston L."/>
            <person name="Carlson J."/>
            <person name="Cervantes K."/>
            <person name="Clermont K."/>
            <person name="Krom N."/>
            <person name="Kubenka K."/>
            <person name="Mamidi S."/>
            <person name="Mattison C."/>
            <person name="Monteros M."/>
            <person name="Pisani C."/>
            <person name="Plott C."/>
            <person name="Rajasekar S."/>
            <person name="Rhein H.S."/>
            <person name="Rohla C."/>
            <person name="Song M."/>
            <person name="Hilaire R.S."/>
            <person name="Shu S."/>
            <person name="Wells L."/>
            <person name="Wang X."/>
            <person name="Webber J."/>
            <person name="Heerema R.J."/>
            <person name="Klein P."/>
            <person name="Conner P."/>
            <person name="Grauke L."/>
            <person name="Grimwood J."/>
            <person name="Schmutz J."/>
            <person name="Randall J.J."/>
        </authorList>
    </citation>
    <scope>NUCLEOTIDE SEQUENCE</scope>
    <source>
        <tissue evidence="3">Leaf</tissue>
    </source>
</reference>
<evidence type="ECO:0000313" key="3">
    <source>
        <dbReference type="EMBL" id="KAG6717150.1"/>
    </source>
</evidence>
<sequence>MGGCATKPKVLKEAQAPGPEKEEKAGAAAVLAKTEKDQPPDHVVLFSVTEAENTDKKKELDGHDKVKESEIVDDDRVDEQEISKRRSLSHLFKETPVPDFAAQKPETPLELTSVSEVVDAPENAKTKELTTETAPAADTKTDGKQTEDADHVDDALRKVETEKVVEATPAVETKTLDVLSTAQEKAKTQRPIETAVGTEAHKDDKSHEEKKAEEFKGEHLKESQRVMEDI</sequence>
<dbReference type="OrthoDB" id="1939052at2759"/>
<proteinExistence type="predicted"/>
<feature type="region of interest" description="Disordered" evidence="1">
    <location>
        <begin position="1"/>
        <end position="29"/>
    </location>
</feature>
<gene>
    <name evidence="2" type="ORF">CIPAW_04G083600</name>
    <name evidence="3" type="ORF">I3842_04G083000</name>
</gene>